<sequence length="76" mass="8013">MSWRLRWILAAFCSVEGSSVPLSGHTATWAAATTRSLLTFLNTHLLVSSGRLRLLAGLGVRRAGGSGDALGSSDDR</sequence>
<comment type="caution">
    <text evidence="2">The sequence shown here is derived from an EMBL/GenBank/DDBJ whole genome shotgun (WGS) entry which is preliminary data.</text>
</comment>
<evidence type="ECO:0000313" key="2">
    <source>
        <dbReference type="EMBL" id="KAK9301901.1"/>
    </source>
</evidence>
<name>A0AAW0ZYW7_9HYME</name>
<accession>A0AAW0ZYW7</accession>
<reference evidence="2 3" key="1">
    <citation type="submission" date="2024-05" db="EMBL/GenBank/DDBJ databases">
        <title>The nuclear and mitochondrial genome assemblies of Tetragonisca angustula (Apidae: Meliponini), a tiny yet remarkable pollinator in the Neotropics.</title>
        <authorList>
            <person name="Ferrari R."/>
            <person name="Ricardo P.C."/>
            <person name="Dias F.C."/>
            <person name="Araujo N.S."/>
            <person name="Soares D.O."/>
            <person name="Zhou Q.-S."/>
            <person name="Zhu C.-D."/>
            <person name="Coutinho L."/>
            <person name="Airas M.C."/>
            <person name="Batista T.M."/>
        </authorList>
    </citation>
    <scope>NUCLEOTIDE SEQUENCE [LARGE SCALE GENOMIC DNA]</scope>
    <source>
        <strain evidence="2">ASF017062</strain>
        <tissue evidence="2">Abdomen</tissue>
    </source>
</reference>
<proteinExistence type="predicted"/>
<feature type="chain" id="PRO_5043620616" description="Secreted protein" evidence="1">
    <location>
        <begin position="18"/>
        <end position="76"/>
    </location>
</feature>
<gene>
    <name evidence="2" type="ORF">QLX08_005899</name>
</gene>
<feature type="signal peptide" evidence="1">
    <location>
        <begin position="1"/>
        <end position="17"/>
    </location>
</feature>
<evidence type="ECO:0000256" key="1">
    <source>
        <dbReference type="SAM" id="SignalP"/>
    </source>
</evidence>
<dbReference type="Proteomes" id="UP001432146">
    <property type="component" value="Unassembled WGS sequence"/>
</dbReference>
<keyword evidence="1" id="KW-0732">Signal</keyword>
<evidence type="ECO:0000313" key="3">
    <source>
        <dbReference type="Proteomes" id="UP001432146"/>
    </source>
</evidence>
<organism evidence="2 3">
    <name type="scientific">Tetragonisca angustula</name>
    <dbReference type="NCBI Taxonomy" id="166442"/>
    <lineage>
        <taxon>Eukaryota</taxon>
        <taxon>Metazoa</taxon>
        <taxon>Ecdysozoa</taxon>
        <taxon>Arthropoda</taxon>
        <taxon>Hexapoda</taxon>
        <taxon>Insecta</taxon>
        <taxon>Pterygota</taxon>
        <taxon>Neoptera</taxon>
        <taxon>Endopterygota</taxon>
        <taxon>Hymenoptera</taxon>
        <taxon>Apocrita</taxon>
        <taxon>Aculeata</taxon>
        <taxon>Apoidea</taxon>
        <taxon>Anthophila</taxon>
        <taxon>Apidae</taxon>
        <taxon>Tetragonisca</taxon>
    </lineage>
</organism>
<keyword evidence="3" id="KW-1185">Reference proteome</keyword>
<dbReference type="EMBL" id="JAWNGG020000103">
    <property type="protein sequence ID" value="KAK9301901.1"/>
    <property type="molecule type" value="Genomic_DNA"/>
</dbReference>
<evidence type="ECO:0008006" key="4">
    <source>
        <dbReference type="Google" id="ProtNLM"/>
    </source>
</evidence>
<protein>
    <recommendedName>
        <fullName evidence="4">Secreted protein</fullName>
    </recommendedName>
</protein>
<dbReference type="AlphaFoldDB" id="A0AAW0ZYW7"/>